<name>A0A1X6NLL8_PORUM</name>
<dbReference type="Pfam" id="PF13291">
    <property type="entry name" value="ACT_4"/>
    <property type="match status" value="1"/>
</dbReference>
<dbReference type="InterPro" id="IPR007685">
    <property type="entry name" value="RelA_SpoT"/>
</dbReference>
<dbReference type="Pfam" id="PF02824">
    <property type="entry name" value="TGS"/>
    <property type="match status" value="1"/>
</dbReference>
<dbReference type="GO" id="GO:0008728">
    <property type="term" value="F:GTP diphosphokinase activity"/>
    <property type="evidence" value="ECO:0007669"/>
    <property type="project" value="UniProtKB-EC"/>
</dbReference>
<dbReference type="InterPro" id="IPR002912">
    <property type="entry name" value="ACT_dom"/>
</dbReference>
<dbReference type="PANTHER" id="PTHR43061:SF1">
    <property type="entry name" value="GTP DIPHOSPHOKINASE RSH1, CHLOROPLASTIC-RELATED"/>
    <property type="match status" value="1"/>
</dbReference>
<dbReference type="PROSITE" id="PS51880">
    <property type="entry name" value="TGS"/>
    <property type="match status" value="1"/>
</dbReference>
<dbReference type="CDD" id="cd00077">
    <property type="entry name" value="HDc"/>
    <property type="match status" value="1"/>
</dbReference>
<dbReference type="PROSITE" id="PS51831">
    <property type="entry name" value="HD"/>
    <property type="match status" value="1"/>
</dbReference>
<evidence type="ECO:0000256" key="1">
    <source>
        <dbReference type="ARBA" id="ARBA00007476"/>
    </source>
</evidence>
<evidence type="ECO:0000313" key="11">
    <source>
        <dbReference type="Proteomes" id="UP000218209"/>
    </source>
</evidence>
<dbReference type="Proteomes" id="UP000218209">
    <property type="component" value="Unassembled WGS sequence"/>
</dbReference>
<dbReference type="Gene3D" id="3.30.70.260">
    <property type="match status" value="1"/>
</dbReference>
<dbReference type="SUPFAM" id="SSF109604">
    <property type="entry name" value="HD-domain/PDEase-like"/>
    <property type="match status" value="1"/>
</dbReference>
<dbReference type="PROSITE" id="PS51671">
    <property type="entry name" value="ACT"/>
    <property type="match status" value="1"/>
</dbReference>
<proteinExistence type="inferred from homology"/>
<dbReference type="SUPFAM" id="SSF81301">
    <property type="entry name" value="Nucleotidyltransferase"/>
    <property type="match status" value="1"/>
</dbReference>
<evidence type="ECO:0000256" key="3">
    <source>
        <dbReference type="ARBA" id="ARBA00070102"/>
    </source>
</evidence>
<dbReference type="SMART" id="SM00954">
    <property type="entry name" value="RelA_SpoT"/>
    <property type="match status" value="1"/>
</dbReference>
<dbReference type="PANTHER" id="PTHR43061">
    <property type="entry name" value="GTP DIPHOSPHOKINASE RSH1, CHLOROPLASTIC-RELATED"/>
    <property type="match status" value="1"/>
</dbReference>
<dbReference type="EMBL" id="KV919540">
    <property type="protein sequence ID" value="OSX69462.1"/>
    <property type="molecule type" value="Genomic_DNA"/>
</dbReference>
<dbReference type="InterPro" id="IPR012675">
    <property type="entry name" value="Beta-grasp_dom_sf"/>
</dbReference>
<dbReference type="CDD" id="cd05399">
    <property type="entry name" value="NT_Rel-Spo_like"/>
    <property type="match status" value="1"/>
</dbReference>
<accession>A0A1X6NLL8</accession>
<evidence type="ECO:0000259" key="9">
    <source>
        <dbReference type="PROSITE" id="PS51880"/>
    </source>
</evidence>
<feature type="domain" description="HD" evidence="8">
    <location>
        <begin position="167"/>
        <end position="312"/>
    </location>
</feature>
<dbReference type="Pfam" id="PF04607">
    <property type="entry name" value="RelA_SpoT"/>
    <property type="match status" value="1"/>
</dbReference>
<feature type="compositionally biased region" description="Low complexity" evidence="6">
    <location>
        <begin position="1"/>
        <end position="10"/>
    </location>
</feature>
<feature type="domain" description="ACT" evidence="7">
    <location>
        <begin position="1047"/>
        <end position="1122"/>
    </location>
</feature>
<feature type="compositionally biased region" description="Acidic residues" evidence="6">
    <location>
        <begin position="55"/>
        <end position="65"/>
    </location>
</feature>
<keyword evidence="11" id="KW-1185">Reference proteome</keyword>
<dbReference type="InterPro" id="IPR006674">
    <property type="entry name" value="HD_domain"/>
</dbReference>
<feature type="compositionally biased region" description="Low complexity" evidence="6">
    <location>
        <begin position="761"/>
        <end position="780"/>
    </location>
</feature>
<feature type="domain" description="TGS" evidence="9">
    <location>
        <begin position="615"/>
        <end position="676"/>
    </location>
</feature>
<feature type="region of interest" description="Disordered" evidence="6">
    <location>
        <begin position="1"/>
        <end position="71"/>
    </location>
</feature>
<dbReference type="Gene3D" id="3.30.460.10">
    <property type="entry name" value="Beta Polymerase, domain 2"/>
    <property type="match status" value="1"/>
</dbReference>
<feature type="region of interest" description="Disordered" evidence="6">
    <location>
        <begin position="752"/>
        <end position="790"/>
    </location>
</feature>
<sequence>MVGGDCSSSSGSGGGDASVDGRRVAEYGGREAGRLPSRAATPAPSDAPVAPLDPLFDDGLDDESSREDFPLYGAPTSDLPVGLILAPGSAEHPLASPLEDVPAARAAEADAATAGLTEPLSPLMRYMTELQPRINYLDSDSRAQVLEALKVADAAHAGQLRRSGEPYIIHPVAVTVILADMGMDRDTLIAGLLHDTVEDTPMTFERIEELFGLDVRRIVEGETKFSKLAAKVQLNTAFGGTDLPSEGGDAAATRPTVDTGGQLTPSQAMALEAAKKEEETDKQAEYLRSMFLAMTEDVRVIIVKLADRLHNMRTLEHMRPHKQRKISKETLEFFAPLAHRLGMRRIKTELEDLSFKFRYPQEYRDTAADLALFTRRARFDFYLTKAEDVLTDLLQNDVVLRPMLSAVHVLSSTKELYAIYRKMQRGESLDTMLDVATLRVVVELAPDATEDAAFAAAAAVGTTSPESDAGGTVTPVYEKNACYHILGLVHSLWKPLPMRVKDYIAFPKPNGYQSLHTTVLPGPELGFFPLEVQIRTSTMHRVAEEGIAAELFQAHPGRRAPAASLLPATPAAGVHEGEWRRRTMLWLRSIREYCDEFSDSSRDLVEAVRSDLLGNRVFVFTPRGMIIDLPKDSTPVDVAYRIHSDVGHRMIGAKVNGRIVGLDYKLHNADLVKIITSATATGPSSDWVQYAKSRTARQKIRQLLRVREREKHIERGRMLLRDAARRRLEPLPSEAALAELMPRLSAVIAAAAASPSPPGSPSDGSLSPSASSSSLVSMASTPPPQLWEGRELRELRGTNDVYLAIAQGRRVIGVDGPDGGPSPLMEDVVLSLLKDRRLSVYEHSTGGVSDGDEGSVVADGPRFGPSNRPRRSLREQHLFKSLITRQFGTRSLPPLSPLADDTTTRTAVSTSSSNPAAAAPASGEAAKSSPAAAMPPRPKQGVVELACCCHPVRGDQVMGVRTAFGSVLVHRLHCDRMTKVLREAPSRTVGVRWSLSGQSGAAVSVSSPAVSAPTVDAAGGPPTANGTTGPSVVAGGYGGGRACQPARLVLTARDCDGLLSFVAGLVASCGKSIRRASTVSNPEAGTATLAFEILVEDTAELQSLLDCFRAWDDILAARRVGPNESADFFPFDAPPPHAFDDVDVSGAGKLAGLSATSNGVAREGARDRASQSGGNGEAAGPSSPKPRSKRLPPSAHWQYGPNGSVSSAEAGHSAEPPAPQDVARPDGRGGGSSTFAAQAHALRRHELQRSEVEIDGDMGYLAGLEAATDAARSGTADGRPHVEVEEEEYILDNLDDLDDEVL</sequence>
<dbReference type="InterPro" id="IPR012676">
    <property type="entry name" value="TGS-like"/>
</dbReference>
<evidence type="ECO:0000256" key="6">
    <source>
        <dbReference type="SAM" id="MobiDB-lite"/>
    </source>
</evidence>
<dbReference type="OrthoDB" id="430679at2759"/>
<gene>
    <name evidence="10" type="ORF">BU14_1489s0003</name>
</gene>
<dbReference type="SMART" id="SM00471">
    <property type="entry name" value="HDc"/>
    <property type="match status" value="1"/>
</dbReference>
<dbReference type="EC" id="2.7.6.5" evidence="2"/>
<comment type="similarity">
    <text evidence="1">Belongs to the RelA/SpoT family.</text>
</comment>
<dbReference type="SUPFAM" id="SSF81271">
    <property type="entry name" value="TGS-like"/>
    <property type="match status" value="1"/>
</dbReference>
<evidence type="ECO:0000313" key="10">
    <source>
        <dbReference type="EMBL" id="OSX69462.1"/>
    </source>
</evidence>
<feature type="region of interest" description="Disordered" evidence="6">
    <location>
        <begin position="844"/>
        <end position="871"/>
    </location>
</feature>
<evidence type="ECO:0000256" key="4">
    <source>
        <dbReference type="ARBA" id="ARBA00075768"/>
    </source>
</evidence>
<organism evidence="10 11">
    <name type="scientific">Porphyra umbilicalis</name>
    <name type="common">Purple laver</name>
    <name type="synonym">Red alga</name>
    <dbReference type="NCBI Taxonomy" id="2786"/>
    <lineage>
        <taxon>Eukaryota</taxon>
        <taxon>Rhodophyta</taxon>
        <taxon>Bangiophyceae</taxon>
        <taxon>Bangiales</taxon>
        <taxon>Bangiaceae</taxon>
        <taxon>Porphyra</taxon>
    </lineage>
</organism>
<dbReference type="InterPro" id="IPR003607">
    <property type="entry name" value="HD/PDEase_dom"/>
</dbReference>
<evidence type="ECO:0000256" key="5">
    <source>
        <dbReference type="ARBA" id="ARBA00082153"/>
    </source>
</evidence>
<evidence type="ECO:0000256" key="2">
    <source>
        <dbReference type="ARBA" id="ARBA00013251"/>
    </source>
</evidence>
<feature type="region of interest" description="Disordered" evidence="6">
    <location>
        <begin position="242"/>
        <end position="261"/>
    </location>
</feature>
<dbReference type="Gene3D" id="3.10.20.30">
    <property type="match status" value="1"/>
</dbReference>
<dbReference type="InterPro" id="IPR033655">
    <property type="entry name" value="TGS_RelA/SpoT"/>
</dbReference>
<feature type="compositionally biased region" description="Basic and acidic residues" evidence="6">
    <location>
        <begin position="19"/>
        <end position="33"/>
    </location>
</feature>
<dbReference type="Pfam" id="PF13328">
    <property type="entry name" value="HD_4"/>
    <property type="match status" value="2"/>
</dbReference>
<reference evidence="10 11" key="1">
    <citation type="submission" date="2017-03" db="EMBL/GenBank/DDBJ databases">
        <title>WGS assembly of Porphyra umbilicalis.</title>
        <authorList>
            <person name="Brawley S.H."/>
            <person name="Blouin N.A."/>
            <person name="Ficko-Blean E."/>
            <person name="Wheeler G.L."/>
            <person name="Lohr M."/>
            <person name="Goodson H.V."/>
            <person name="Jenkins J.W."/>
            <person name="Blaby-Haas C.E."/>
            <person name="Helliwell K.E."/>
            <person name="Chan C."/>
            <person name="Marriage T."/>
            <person name="Bhattacharya D."/>
            <person name="Klein A.S."/>
            <person name="Badis Y."/>
            <person name="Brodie J."/>
            <person name="Cao Y."/>
            <person name="Collen J."/>
            <person name="Dittami S.M."/>
            <person name="Gachon C.M."/>
            <person name="Green B.R."/>
            <person name="Karpowicz S."/>
            <person name="Kim J.W."/>
            <person name="Kudahl U."/>
            <person name="Lin S."/>
            <person name="Michel G."/>
            <person name="Mittag M."/>
            <person name="Olson B.J."/>
            <person name="Pangilinan J."/>
            <person name="Peng Y."/>
            <person name="Qiu H."/>
            <person name="Shu S."/>
            <person name="Singer J.T."/>
            <person name="Smith A.G."/>
            <person name="Sprecher B.N."/>
            <person name="Wagner V."/>
            <person name="Wang W."/>
            <person name="Wang Z.-Y."/>
            <person name="Yan J."/>
            <person name="Yarish C."/>
            <person name="Zoeuner-Riek S."/>
            <person name="Zhuang Y."/>
            <person name="Zou Y."/>
            <person name="Lindquist E.A."/>
            <person name="Grimwood J."/>
            <person name="Barry K."/>
            <person name="Rokhsar D.S."/>
            <person name="Schmutz J."/>
            <person name="Stiller J.W."/>
            <person name="Grossman A.R."/>
            <person name="Prochnik S.E."/>
        </authorList>
    </citation>
    <scope>NUCLEOTIDE SEQUENCE [LARGE SCALE GENOMIC DNA]</scope>
    <source>
        <strain evidence="10">4086291</strain>
    </source>
</reference>
<dbReference type="InterPro" id="IPR004095">
    <property type="entry name" value="TGS"/>
</dbReference>
<protein>
    <recommendedName>
        <fullName evidence="3">Putative GTP diphosphokinase RSH1, chloroplastic</fullName>
        <ecNumber evidence="2">2.7.6.5</ecNumber>
    </recommendedName>
    <alternativeName>
        <fullName evidence="4">RelA/SpoT homolog 1</fullName>
    </alternativeName>
    <alternativeName>
        <fullName evidence="5">ppGpp synthetase RSH1</fullName>
    </alternativeName>
</protein>
<evidence type="ECO:0000259" key="7">
    <source>
        <dbReference type="PROSITE" id="PS51671"/>
    </source>
</evidence>
<dbReference type="FunFam" id="3.10.20.30:FF:000002">
    <property type="entry name" value="GTP pyrophosphokinase (RelA/SpoT)"/>
    <property type="match status" value="1"/>
</dbReference>
<feature type="region of interest" description="Disordered" evidence="6">
    <location>
        <begin position="1155"/>
        <end position="1250"/>
    </location>
</feature>
<feature type="region of interest" description="Disordered" evidence="6">
    <location>
        <begin position="890"/>
        <end position="937"/>
    </location>
</feature>
<dbReference type="GO" id="GO:0015969">
    <property type="term" value="P:guanosine tetraphosphate metabolic process"/>
    <property type="evidence" value="ECO:0007669"/>
    <property type="project" value="InterPro"/>
</dbReference>
<dbReference type="Gene3D" id="1.10.3210.10">
    <property type="entry name" value="Hypothetical protein af1432"/>
    <property type="match status" value="1"/>
</dbReference>
<feature type="compositionally biased region" description="Low complexity" evidence="6">
    <location>
        <begin position="904"/>
        <end position="932"/>
    </location>
</feature>
<dbReference type="CDD" id="cd01668">
    <property type="entry name" value="TGS_RSH"/>
    <property type="match status" value="1"/>
</dbReference>
<evidence type="ECO:0000259" key="8">
    <source>
        <dbReference type="PROSITE" id="PS51831"/>
    </source>
</evidence>
<dbReference type="InterPro" id="IPR043519">
    <property type="entry name" value="NT_sf"/>
</dbReference>